<protein>
    <submittedName>
        <fullName evidence="4">Pyridoxal-5'-phosphate-dependent protein</fullName>
    </submittedName>
</protein>
<dbReference type="GO" id="GO:1901605">
    <property type="term" value="P:alpha-amino acid metabolic process"/>
    <property type="evidence" value="ECO:0007669"/>
    <property type="project" value="UniProtKB-ARBA"/>
</dbReference>
<evidence type="ECO:0000313" key="4">
    <source>
        <dbReference type="EMBL" id="ARU60204.1"/>
    </source>
</evidence>
<proteinExistence type="predicted"/>
<dbReference type="SUPFAM" id="SSF53686">
    <property type="entry name" value="Tryptophan synthase beta subunit-like PLP-dependent enzymes"/>
    <property type="match status" value="1"/>
</dbReference>
<dbReference type="RefSeq" id="WP_087455591.1">
    <property type="nucleotide sequence ID" value="NZ_CP021434.1"/>
</dbReference>
<gene>
    <name evidence="4" type="ORF">CBW65_03375</name>
</gene>
<feature type="domain" description="Tryptophan synthase beta chain-like PALP" evidence="3">
    <location>
        <begin position="8"/>
        <end position="292"/>
    </location>
</feature>
<evidence type="ECO:0000256" key="1">
    <source>
        <dbReference type="ARBA" id="ARBA00001933"/>
    </source>
</evidence>
<dbReference type="CDD" id="cd01561">
    <property type="entry name" value="CBS_like"/>
    <property type="match status" value="1"/>
</dbReference>
<evidence type="ECO:0000259" key="3">
    <source>
        <dbReference type="Pfam" id="PF00291"/>
    </source>
</evidence>
<dbReference type="AlphaFoldDB" id="A0A1Y0ILH2"/>
<comment type="cofactor">
    <cofactor evidence="1">
        <name>pyridoxal 5'-phosphate</name>
        <dbReference type="ChEBI" id="CHEBI:597326"/>
    </cofactor>
</comment>
<dbReference type="Pfam" id="PF00291">
    <property type="entry name" value="PALP"/>
    <property type="match status" value="1"/>
</dbReference>
<dbReference type="PANTHER" id="PTHR10314">
    <property type="entry name" value="CYSTATHIONINE BETA-SYNTHASE"/>
    <property type="match status" value="1"/>
</dbReference>
<dbReference type="InterPro" id="IPR001926">
    <property type="entry name" value="TrpB-like_PALP"/>
</dbReference>
<dbReference type="OrthoDB" id="9808024at2"/>
<dbReference type="KEGG" id="tum:CBW65_03375"/>
<name>A0A1Y0ILH2_9BACL</name>
<dbReference type="Gene3D" id="3.40.50.1100">
    <property type="match status" value="2"/>
</dbReference>
<evidence type="ECO:0000256" key="2">
    <source>
        <dbReference type="ARBA" id="ARBA00022898"/>
    </source>
</evidence>
<evidence type="ECO:0000313" key="5">
    <source>
        <dbReference type="Proteomes" id="UP000195437"/>
    </source>
</evidence>
<reference evidence="5" key="1">
    <citation type="submission" date="2017-05" db="EMBL/GenBank/DDBJ databases">
        <authorList>
            <person name="Sung H."/>
        </authorList>
    </citation>
    <scope>NUCLEOTIDE SEQUENCE [LARGE SCALE GENOMIC DNA]</scope>
    <source>
        <strain evidence="5">AR23208</strain>
    </source>
</reference>
<sequence>MLRQDIIDAIGKTPLVKLRLNDRAIGQVYAKLELLNPFGMKDRVAKNSILEAKKKGILKDGAPIIESSSGTMAAGVAIVGTYLGHPVHIVTDPRIDPITEAKLTSLGCKVHIVEKMSPDRGWQGSRLELLHQLLEDNPGAFWPRQYENPDNPGAYKELAAEVMEDIGHVDILVAAVGSGGSLSGSARALKAFNPNLKVVAVDAAGSVIFGQPDNPKRLQGGLGNSLVAPNVDFAVMDEIHWLNDEEAFAATLQLAGEEKIFAGNSSGSVFAVARWIASQVDENTKILAIFPDRGDRYVDSIYNEAYRIEKGVNTLRLPDDPAHVSYDTVVTSWSYSKIEAKGAAQHEEETAVR</sequence>
<keyword evidence="5" id="KW-1185">Reference proteome</keyword>
<dbReference type="EMBL" id="CP021434">
    <property type="protein sequence ID" value="ARU60204.1"/>
    <property type="molecule type" value="Genomic_DNA"/>
</dbReference>
<keyword evidence="2" id="KW-0663">Pyridoxal phosphate</keyword>
<organism evidence="4 5">
    <name type="scientific">Tumebacillus avium</name>
    <dbReference type="NCBI Taxonomy" id="1903704"/>
    <lineage>
        <taxon>Bacteria</taxon>
        <taxon>Bacillati</taxon>
        <taxon>Bacillota</taxon>
        <taxon>Bacilli</taxon>
        <taxon>Bacillales</taxon>
        <taxon>Alicyclobacillaceae</taxon>
        <taxon>Tumebacillus</taxon>
    </lineage>
</organism>
<accession>A0A1Y0ILH2</accession>
<dbReference type="InterPro" id="IPR050214">
    <property type="entry name" value="Cys_Synth/Cystath_Beta-Synth"/>
</dbReference>
<dbReference type="Proteomes" id="UP000195437">
    <property type="component" value="Chromosome"/>
</dbReference>
<dbReference type="InterPro" id="IPR036052">
    <property type="entry name" value="TrpB-like_PALP_sf"/>
</dbReference>